<evidence type="ECO:0008006" key="4">
    <source>
        <dbReference type="Google" id="ProtNLM"/>
    </source>
</evidence>
<feature type="transmembrane region" description="Helical" evidence="1">
    <location>
        <begin position="68"/>
        <end position="87"/>
    </location>
</feature>
<dbReference type="PANTHER" id="PTHR30287">
    <property type="entry name" value="MEMBRANE COMPONENT OF PREDICTED ABC SUPERFAMILY METABOLITE UPTAKE TRANSPORTER"/>
    <property type="match status" value="1"/>
</dbReference>
<keyword evidence="1" id="KW-1133">Transmembrane helix</keyword>
<keyword evidence="1" id="KW-0812">Transmembrane</keyword>
<dbReference type="AlphaFoldDB" id="A0A455U4Q6"/>
<organism evidence="2 3">
    <name type="scientific">Vreelandella sulfidaeris</name>
    <dbReference type="NCBI Taxonomy" id="115553"/>
    <lineage>
        <taxon>Bacteria</taxon>
        <taxon>Pseudomonadati</taxon>
        <taxon>Pseudomonadota</taxon>
        <taxon>Gammaproteobacteria</taxon>
        <taxon>Oceanospirillales</taxon>
        <taxon>Halomonadaceae</taxon>
        <taxon>Vreelandella</taxon>
    </lineage>
</organism>
<keyword evidence="1" id="KW-0472">Membrane</keyword>
<reference evidence="2 3" key="1">
    <citation type="journal article" date="2019" name="Microbiol. Resour. Announc.">
        <title>Complete Genome Sequence of Halomonas sulfidaeris Strain Esulfide1 Isolated from a Metal Sulfide Rock at a Depth of 2,200 Meters, Obtained Using Nanopore Sequencing.</title>
        <authorList>
            <person name="Saito M."/>
            <person name="Nishigata A."/>
            <person name="Galipon J."/>
            <person name="Arakawa K."/>
        </authorList>
    </citation>
    <scope>NUCLEOTIDE SEQUENCE [LARGE SCALE GENOMIC DNA]</scope>
    <source>
        <strain evidence="2 3">ATCC BAA-803</strain>
    </source>
</reference>
<dbReference type="GO" id="GO:0005886">
    <property type="term" value="C:plasma membrane"/>
    <property type="evidence" value="ECO:0007669"/>
    <property type="project" value="TreeGrafter"/>
</dbReference>
<dbReference type="EMBL" id="AP019514">
    <property type="protein sequence ID" value="BBI60915.1"/>
    <property type="molecule type" value="Genomic_DNA"/>
</dbReference>
<gene>
    <name evidence="2" type="ORF">HSBAA_22210</name>
</gene>
<proteinExistence type="predicted"/>
<dbReference type="Proteomes" id="UP000320231">
    <property type="component" value="Chromosome"/>
</dbReference>
<name>A0A455U4Q6_9GAMM</name>
<sequence>MASPQLAARFDAPPSSMGLVLSDDADVDTLRAALRERFDLGSDALSDQTEIKRIATEIFERTFTITRALNGLTLAVAALALFTSLLAQARSRRQQLAPLWALGISRSQLAQLSMAQLGARPW</sequence>
<protein>
    <recommendedName>
        <fullName evidence="4">ABC3 transporter permease protein domain-containing protein</fullName>
    </recommendedName>
</protein>
<evidence type="ECO:0000313" key="2">
    <source>
        <dbReference type="EMBL" id="BBI60915.1"/>
    </source>
</evidence>
<dbReference type="KEGG" id="hsr:HSBAA_22210"/>
<dbReference type="PANTHER" id="PTHR30287:SF2">
    <property type="entry name" value="BLL1001 PROTEIN"/>
    <property type="match status" value="1"/>
</dbReference>
<evidence type="ECO:0000313" key="3">
    <source>
        <dbReference type="Proteomes" id="UP000320231"/>
    </source>
</evidence>
<accession>A0A455U4Q6</accession>
<dbReference type="InterPro" id="IPR038766">
    <property type="entry name" value="Membrane_comp_ABC_pdt"/>
</dbReference>
<evidence type="ECO:0000256" key="1">
    <source>
        <dbReference type="SAM" id="Phobius"/>
    </source>
</evidence>